<dbReference type="GeneTree" id="ENSGT00940000170495"/>
<dbReference type="PIRSF" id="PIRSF002371">
    <property type="entry name" value="Alpha-s2-casein"/>
    <property type="match status" value="1"/>
</dbReference>
<evidence type="ECO:0000256" key="2">
    <source>
        <dbReference type="ARBA" id="ARBA00004613"/>
    </source>
</evidence>
<sequence length="131" mass="15413">MKVFLFTCLLAVALAKHKMEQLSSSEESINISQEMLKQEKDMAMLPTEVAAEVPTTESAVFPQEQYQQKMDMAMHATQKMMMTEEEQNFQNYLNIINQYRKITWPQYQEVLQQLQNTMDPWALYQHMPTVV</sequence>
<keyword evidence="6" id="KW-0494">Milk protein</keyword>
<dbReference type="InterPro" id="IPR031305">
    <property type="entry name" value="Casein_CS"/>
</dbReference>
<keyword evidence="5 7" id="KW-0732">Signal</keyword>
<dbReference type="GO" id="GO:0042803">
    <property type="term" value="F:protein homodimerization activity"/>
    <property type="evidence" value="ECO:0007669"/>
    <property type="project" value="TreeGrafter"/>
</dbReference>
<feature type="chain" id="PRO_5034579328" description="Alpha-S1-casein" evidence="7">
    <location>
        <begin position="16"/>
        <end position="131"/>
    </location>
</feature>
<dbReference type="Pfam" id="PF00363">
    <property type="entry name" value="Casein"/>
    <property type="match status" value="1"/>
</dbReference>
<dbReference type="GO" id="GO:0005615">
    <property type="term" value="C:extracellular space"/>
    <property type="evidence" value="ECO:0007669"/>
    <property type="project" value="TreeGrafter"/>
</dbReference>
<proteinExistence type="inferred from homology"/>
<comment type="subcellular location">
    <subcellularLocation>
        <location evidence="2">Secreted</location>
    </subcellularLocation>
</comment>
<dbReference type="InterPro" id="IPR011175">
    <property type="entry name" value="Alpha-s2_casein"/>
</dbReference>
<protein>
    <recommendedName>
        <fullName evidence="10">Alpha-S1-casein</fullName>
    </recommendedName>
</protein>
<dbReference type="PROSITE" id="PS00306">
    <property type="entry name" value="CASEIN_ALPHA_BETA"/>
    <property type="match status" value="1"/>
</dbReference>
<dbReference type="AlphaFoldDB" id="A0A8C5L484"/>
<dbReference type="Proteomes" id="UP000694385">
    <property type="component" value="Unassembled WGS sequence"/>
</dbReference>
<dbReference type="InterPro" id="IPR001588">
    <property type="entry name" value="Casein"/>
</dbReference>
<keyword evidence="4" id="KW-0964">Secreted</keyword>
<evidence type="ECO:0000256" key="6">
    <source>
        <dbReference type="ARBA" id="ARBA00022743"/>
    </source>
</evidence>
<reference evidence="8" key="1">
    <citation type="submission" date="2025-08" db="UniProtKB">
        <authorList>
            <consortium name="Ensembl"/>
        </authorList>
    </citation>
    <scope>IDENTIFICATION</scope>
</reference>
<evidence type="ECO:0000256" key="5">
    <source>
        <dbReference type="ARBA" id="ARBA00022729"/>
    </source>
</evidence>
<name>A0A8C5L484_JACJA</name>
<evidence type="ECO:0000256" key="7">
    <source>
        <dbReference type="SAM" id="SignalP"/>
    </source>
</evidence>
<reference evidence="8" key="2">
    <citation type="submission" date="2025-09" db="UniProtKB">
        <authorList>
            <consortium name="Ensembl"/>
        </authorList>
    </citation>
    <scope>IDENTIFICATION</scope>
</reference>
<evidence type="ECO:0000256" key="3">
    <source>
        <dbReference type="ARBA" id="ARBA00010179"/>
    </source>
</evidence>
<evidence type="ECO:0000256" key="4">
    <source>
        <dbReference type="ARBA" id="ARBA00022525"/>
    </source>
</evidence>
<evidence type="ECO:0000256" key="1">
    <source>
        <dbReference type="ARBA" id="ARBA00003383"/>
    </source>
</evidence>
<dbReference type="Ensembl" id="ENSJJAT00000025952.1">
    <property type="protein sequence ID" value="ENSJJAP00000019416.1"/>
    <property type="gene ID" value="ENSJJAG00000020362.1"/>
</dbReference>
<evidence type="ECO:0000313" key="9">
    <source>
        <dbReference type="Proteomes" id="UP000694385"/>
    </source>
</evidence>
<dbReference type="PANTHER" id="PTHR16656:SF5">
    <property type="entry name" value="ALPHA-S2-CASEIN-LIKE B"/>
    <property type="match status" value="1"/>
</dbReference>
<organism evidence="8 9">
    <name type="scientific">Jaculus jaculus</name>
    <name type="common">Lesser Egyptian jerboa</name>
    <dbReference type="NCBI Taxonomy" id="51337"/>
    <lineage>
        <taxon>Eukaryota</taxon>
        <taxon>Metazoa</taxon>
        <taxon>Chordata</taxon>
        <taxon>Craniata</taxon>
        <taxon>Vertebrata</taxon>
        <taxon>Euteleostomi</taxon>
        <taxon>Mammalia</taxon>
        <taxon>Eutheria</taxon>
        <taxon>Euarchontoglires</taxon>
        <taxon>Glires</taxon>
        <taxon>Rodentia</taxon>
        <taxon>Myomorpha</taxon>
        <taxon>Dipodoidea</taxon>
        <taxon>Dipodidae</taxon>
        <taxon>Dipodinae</taxon>
        <taxon>Jaculus</taxon>
    </lineage>
</organism>
<evidence type="ECO:0000313" key="8">
    <source>
        <dbReference type="Ensembl" id="ENSJJAP00000019416.1"/>
    </source>
</evidence>
<keyword evidence="9" id="KW-1185">Reference proteome</keyword>
<accession>A0A8C5L484</accession>
<feature type="signal peptide" evidence="7">
    <location>
        <begin position="1"/>
        <end position="15"/>
    </location>
</feature>
<comment type="function">
    <text evidence="1">Important role in the capacity of milk to transport calcium phosphate.</text>
</comment>
<dbReference type="GO" id="GO:0035375">
    <property type="term" value="F:zymogen binding"/>
    <property type="evidence" value="ECO:0007669"/>
    <property type="project" value="TreeGrafter"/>
</dbReference>
<comment type="similarity">
    <text evidence="3">Belongs to the alpha-casein family.</text>
</comment>
<evidence type="ECO:0008006" key="10">
    <source>
        <dbReference type="Google" id="ProtNLM"/>
    </source>
</evidence>
<dbReference type="PANTHER" id="PTHR16656">
    <property type="entry name" value="ALPHA-S2-CASEIN-LIKE B"/>
    <property type="match status" value="1"/>
</dbReference>